<accession>C0W2C4</accession>
<name>C0W2C4_9ACTO</name>
<dbReference type="Proteomes" id="UP000004778">
    <property type="component" value="Unassembled WGS sequence"/>
</dbReference>
<gene>
    <name evidence="1" type="ORF">HMPREF0058_0018</name>
</gene>
<keyword evidence="2" id="KW-1185">Reference proteome</keyword>
<protein>
    <submittedName>
        <fullName evidence="1">Uncharacterized protein</fullName>
    </submittedName>
</protein>
<organism evidence="1 2">
    <name type="scientific">Actinomyces urogenitalis DSM 15434</name>
    <dbReference type="NCBI Taxonomy" id="525246"/>
    <lineage>
        <taxon>Bacteria</taxon>
        <taxon>Bacillati</taxon>
        <taxon>Actinomycetota</taxon>
        <taxon>Actinomycetes</taxon>
        <taxon>Actinomycetales</taxon>
        <taxon>Actinomycetaceae</taxon>
        <taxon>Actinomyces</taxon>
    </lineage>
</organism>
<dbReference type="RefSeq" id="WP_006549318.1">
    <property type="nucleotide sequence ID" value="NZ_DS999576.1"/>
</dbReference>
<reference evidence="1 2" key="1">
    <citation type="submission" date="2009-01" db="EMBL/GenBank/DDBJ databases">
        <authorList>
            <person name="Qin X."/>
            <person name="Bachman B."/>
            <person name="Battles P."/>
            <person name="Bell A."/>
            <person name="Bess C."/>
            <person name="Bickham C."/>
            <person name="Chaboub L."/>
            <person name="Chen D."/>
            <person name="Coyle M."/>
            <person name="Deiros D.R."/>
            <person name="Dinh H."/>
            <person name="Forbes L."/>
            <person name="Fowler G."/>
            <person name="Francisco L."/>
            <person name="Fu Q."/>
            <person name="Gubbala S."/>
            <person name="Hale W."/>
            <person name="Han Y."/>
            <person name="Hemphill L."/>
            <person name="Highlander S.K."/>
            <person name="Hirani K."/>
            <person name="Hogues M."/>
            <person name="Jackson L."/>
            <person name="Jakkamsetti A."/>
            <person name="Javaid M."/>
            <person name="Jiang H."/>
            <person name="Korchina V."/>
            <person name="Kovar C."/>
            <person name="Lara F."/>
            <person name="Lee S."/>
            <person name="Mata R."/>
            <person name="Mathew T."/>
            <person name="Moen C."/>
            <person name="Morales K."/>
            <person name="Munidasa M."/>
            <person name="Nazareth L."/>
            <person name="Ngo R."/>
            <person name="Nguyen L."/>
            <person name="Okwuonu G."/>
            <person name="Ongeri F."/>
            <person name="Patil S."/>
            <person name="Petrosino J."/>
            <person name="Pham C."/>
            <person name="Pham P."/>
            <person name="Pu L.-L."/>
            <person name="Puazo M."/>
            <person name="Raj R."/>
            <person name="Reid J."/>
            <person name="Rouhana J."/>
            <person name="Saada N."/>
            <person name="Shang Y."/>
            <person name="Simmons D."/>
            <person name="Thornton R."/>
            <person name="Warren J."/>
            <person name="Weissenberger G."/>
            <person name="Zhang J."/>
            <person name="Zhang L."/>
            <person name="Zhou C."/>
            <person name="Zhu D."/>
            <person name="Muzny D."/>
            <person name="Worley K."/>
            <person name="Gibbs R."/>
        </authorList>
    </citation>
    <scope>NUCLEOTIDE SEQUENCE [LARGE SCALE GENOMIC DNA]</scope>
    <source>
        <strain evidence="1 2">DSM 15434</strain>
    </source>
</reference>
<evidence type="ECO:0000313" key="2">
    <source>
        <dbReference type="Proteomes" id="UP000004778"/>
    </source>
</evidence>
<comment type="caution">
    <text evidence="1">The sequence shown here is derived from an EMBL/GenBank/DDBJ whole genome shotgun (WGS) entry which is preliminary data.</text>
</comment>
<dbReference type="HOGENOM" id="CLU_1782746_0_0_11"/>
<evidence type="ECO:0000313" key="1">
    <source>
        <dbReference type="EMBL" id="EEH67118.1"/>
    </source>
</evidence>
<sequence>MSSSITWNVLAAPVRTGKEIANMLDAGITFDTTAPPMEAFLDAKDHLTGHRAITAPLCDVATLHLYGGHCHHVTMAPNAHVRDLPAVAATALEDHTSRTRFTSPCPQHQGCRLLSVAVPATTGLDDELNAIQDATASRTPMEVPA</sequence>
<dbReference type="EMBL" id="ACFH01000003">
    <property type="protein sequence ID" value="EEH67118.1"/>
    <property type="molecule type" value="Genomic_DNA"/>
</dbReference>
<dbReference type="AlphaFoldDB" id="C0W2C4"/>
<proteinExistence type="predicted"/>